<evidence type="ECO:0000313" key="4">
    <source>
        <dbReference type="Proteomes" id="UP000799536"/>
    </source>
</evidence>
<feature type="region of interest" description="Disordered" evidence="2">
    <location>
        <begin position="1"/>
        <end position="21"/>
    </location>
</feature>
<feature type="compositionally biased region" description="Low complexity" evidence="2">
    <location>
        <begin position="248"/>
        <end position="266"/>
    </location>
</feature>
<organism evidence="3 4">
    <name type="scientific">Delitschia confertaspora ATCC 74209</name>
    <dbReference type="NCBI Taxonomy" id="1513339"/>
    <lineage>
        <taxon>Eukaryota</taxon>
        <taxon>Fungi</taxon>
        <taxon>Dikarya</taxon>
        <taxon>Ascomycota</taxon>
        <taxon>Pezizomycotina</taxon>
        <taxon>Dothideomycetes</taxon>
        <taxon>Pleosporomycetidae</taxon>
        <taxon>Pleosporales</taxon>
        <taxon>Delitschiaceae</taxon>
        <taxon>Delitschia</taxon>
    </lineage>
</organism>
<comment type="caution">
    <text evidence="3">The sequence shown here is derived from an EMBL/GenBank/DDBJ whole genome shotgun (WGS) entry which is preliminary data.</text>
</comment>
<evidence type="ECO:0000313" key="3">
    <source>
        <dbReference type="EMBL" id="KAF2198041.1"/>
    </source>
</evidence>
<feature type="compositionally biased region" description="Polar residues" evidence="2">
    <location>
        <begin position="295"/>
        <end position="304"/>
    </location>
</feature>
<feature type="compositionally biased region" description="Basic and acidic residues" evidence="2">
    <location>
        <begin position="384"/>
        <end position="403"/>
    </location>
</feature>
<feature type="region of interest" description="Disordered" evidence="2">
    <location>
        <begin position="248"/>
        <end position="277"/>
    </location>
</feature>
<dbReference type="Pfam" id="PF09184">
    <property type="entry name" value="PPP4R2"/>
    <property type="match status" value="1"/>
</dbReference>
<feature type="region of interest" description="Disordered" evidence="2">
    <location>
        <begin position="295"/>
        <end position="411"/>
    </location>
</feature>
<evidence type="ECO:0000256" key="1">
    <source>
        <dbReference type="ARBA" id="ARBA00009207"/>
    </source>
</evidence>
<proteinExistence type="inferred from homology"/>
<evidence type="ECO:0008006" key="5">
    <source>
        <dbReference type="Google" id="ProtNLM"/>
    </source>
</evidence>
<dbReference type="OrthoDB" id="341898at2759"/>
<sequence length="411" mass="43774">MRSAEQVLLEAADNGDLNSEDWPRALEYILKRLDEIINDFPKPVQPSPAPQLAPSAGSPSRSQNISSQEFQNTDKENAPPPVNPSWGDAVALAPRSPSQGSANFSNETNRFYTSIRTSLSKNFPTHPPHTIQRLAELVLEPKRRYKFLPSYLRALDRVVSVSSPTIAFPLPAAVLPNTGGLLNGTSTAPSLGSDESLGGALLTPIPWLRHDRGSQSELVSESTEIVDGPNGAGRIETVSVVNGHLVNSSAPSSSALNSSASDIANSEPLSLGDPGSVTQGELLRQEQEAGVVLSNPHSVPSQRSMHIAEVEGQGSVRETVETDDEMPHARGPDEIGALDIGSQNDRSRGLDIEAAMGRSAIRQQTPDREEKEGGASDVEMVGAEESKEEKNGEAGKEKNRGQDGGEMSTGE</sequence>
<name>A0A9P4JHE3_9PLEO</name>
<dbReference type="InterPro" id="IPR015267">
    <property type="entry name" value="PPP4R2"/>
</dbReference>
<dbReference type="PANTHER" id="PTHR16487">
    <property type="entry name" value="PPP4R2-RELATED PROTEIN"/>
    <property type="match status" value="1"/>
</dbReference>
<gene>
    <name evidence="3" type="ORF">GQ43DRAFT_443718</name>
</gene>
<feature type="compositionally biased region" description="Polar residues" evidence="2">
    <location>
        <begin position="61"/>
        <end position="71"/>
    </location>
</feature>
<dbReference type="GO" id="GO:0030289">
    <property type="term" value="C:protein phosphatase 4 complex"/>
    <property type="evidence" value="ECO:0007669"/>
    <property type="project" value="InterPro"/>
</dbReference>
<dbReference type="Proteomes" id="UP000799536">
    <property type="component" value="Unassembled WGS sequence"/>
</dbReference>
<dbReference type="GO" id="GO:0005634">
    <property type="term" value="C:nucleus"/>
    <property type="evidence" value="ECO:0007669"/>
    <property type="project" value="TreeGrafter"/>
</dbReference>
<dbReference type="GO" id="GO:0005737">
    <property type="term" value="C:cytoplasm"/>
    <property type="evidence" value="ECO:0007669"/>
    <property type="project" value="TreeGrafter"/>
</dbReference>
<comment type="similarity">
    <text evidence="1">Belongs to the PPP4R2 family.</text>
</comment>
<feature type="compositionally biased region" description="Polar residues" evidence="2">
    <location>
        <begin position="96"/>
        <end position="106"/>
    </location>
</feature>
<dbReference type="GO" id="GO:0019888">
    <property type="term" value="F:protein phosphatase regulator activity"/>
    <property type="evidence" value="ECO:0007669"/>
    <property type="project" value="InterPro"/>
</dbReference>
<dbReference type="EMBL" id="ML994176">
    <property type="protein sequence ID" value="KAF2198041.1"/>
    <property type="molecule type" value="Genomic_DNA"/>
</dbReference>
<dbReference type="AlphaFoldDB" id="A0A9P4JHE3"/>
<dbReference type="PANTHER" id="PTHR16487:SF0">
    <property type="entry name" value="PROTEIN PHOSPHATASE 4 REGULATORY SUBUNIT 2-RELATED"/>
    <property type="match status" value="1"/>
</dbReference>
<keyword evidence="4" id="KW-1185">Reference proteome</keyword>
<accession>A0A9P4JHE3</accession>
<evidence type="ECO:0000256" key="2">
    <source>
        <dbReference type="SAM" id="MobiDB-lite"/>
    </source>
</evidence>
<reference evidence="3" key="1">
    <citation type="journal article" date="2020" name="Stud. Mycol.">
        <title>101 Dothideomycetes genomes: a test case for predicting lifestyles and emergence of pathogens.</title>
        <authorList>
            <person name="Haridas S."/>
            <person name="Albert R."/>
            <person name="Binder M."/>
            <person name="Bloem J."/>
            <person name="Labutti K."/>
            <person name="Salamov A."/>
            <person name="Andreopoulos B."/>
            <person name="Baker S."/>
            <person name="Barry K."/>
            <person name="Bills G."/>
            <person name="Bluhm B."/>
            <person name="Cannon C."/>
            <person name="Castanera R."/>
            <person name="Culley D."/>
            <person name="Daum C."/>
            <person name="Ezra D."/>
            <person name="Gonzalez J."/>
            <person name="Henrissat B."/>
            <person name="Kuo A."/>
            <person name="Liang C."/>
            <person name="Lipzen A."/>
            <person name="Lutzoni F."/>
            <person name="Magnuson J."/>
            <person name="Mondo S."/>
            <person name="Nolan M."/>
            <person name="Ohm R."/>
            <person name="Pangilinan J."/>
            <person name="Park H.-J."/>
            <person name="Ramirez L."/>
            <person name="Alfaro M."/>
            <person name="Sun H."/>
            <person name="Tritt A."/>
            <person name="Yoshinaga Y."/>
            <person name="Zwiers L.-H."/>
            <person name="Turgeon B."/>
            <person name="Goodwin S."/>
            <person name="Spatafora J."/>
            <person name="Crous P."/>
            <person name="Grigoriev I."/>
        </authorList>
    </citation>
    <scope>NUCLEOTIDE SEQUENCE</scope>
    <source>
        <strain evidence="3">ATCC 74209</strain>
    </source>
</reference>
<feature type="region of interest" description="Disordered" evidence="2">
    <location>
        <begin position="39"/>
        <end position="106"/>
    </location>
</feature>
<protein>
    <recommendedName>
        <fullName evidence="5">Protein phosphatase 4 core regulatory subunit R2</fullName>
    </recommendedName>
</protein>
<feature type="compositionally biased region" description="Basic and acidic residues" evidence="2">
    <location>
        <begin position="365"/>
        <end position="374"/>
    </location>
</feature>